<gene>
    <name evidence="2" type="ORF">H9S92_15100</name>
</gene>
<dbReference type="PROSITE" id="PS51257">
    <property type="entry name" value="PROKAR_LIPOPROTEIN"/>
    <property type="match status" value="1"/>
</dbReference>
<evidence type="ECO:0000313" key="2">
    <source>
        <dbReference type="EMBL" id="MBC6995498.1"/>
    </source>
</evidence>
<keyword evidence="3" id="KW-1185">Reference proteome</keyword>
<keyword evidence="1" id="KW-0732">Signal</keyword>
<evidence type="ECO:0000256" key="1">
    <source>
        <dbReference type="SAM" id="SignalP"/>
    </source>
</evidence>
<accession>A0A923PJX8</accession>
<dbReference type="EMBL" id="JACSIT010000138">
    <property type="protein sequence ID" value="MBC6995498.1"/>
    <property type="molecule type" value="Genomic_DNA"/>
</dbReference>
<feature type="signal peptide" evidence="1">
    <location>
        <begin position="1"/>
        <end position="20"/>
    </location>
</feature>
<dbReference type="RefSeq" id="WP_187467532.1">
    <property type="nucleotide sequence ID" value="NZ_JACSIT010000138.1"/>
</dbReference>
<comment type="caution">
    <text evidence="2">The sequence shown here is derived from an EMBL/GenBank/DDBJ whole genome shotgun (WGS) entry which is preliminary data.</text>
</comment>
<name>A0A923PJX8_9BACT</name>
<sequence>MNRLLFLGLLAITLFTTACGGDDDGGGPGFCTNETFSNDISAAVSRLSDAALAYSNDPSTANCNAYKNAARDYLDEVRRFEGCATLNTRQEFRDALREAEESVDMIQC</sequence>
<proteinExistence type="predicted"/>
<organism evidence="2 3">
    <name type="scientific">Neolewinella lacunae</name>
    <dbReference type="NCBI Taxonomy" id="1517758"/>
    <lineage>
        <taxon>Bacteria</taxon>
        <taxon>Pseudomonadati</taxon>
        <taxon>Bacteroidota</taxon>
        <taxon>Saprospiria</taxon>
        <taxon>Saprospirales</taxon>
        <taxon>Lewinellaceae</taxon>
        <taxon>Neolewinella</taxon>
    </lineage>
</organism>
<feature type="chain" id="PRO_5037495073" evidence="1">
    <location>
        <begin position="21"/>
        <end position="108"/>
    </location>
</feature>
<dbReference type="Proteomes" id="UP000650081">
    <property type="component" value="Unassembled WGS sequence"/>
</dbReference>
<evidence type="ECO:0000313" key="3">
    <source>
        <dbReference type="Proteomes" id="UP000650081"/>
    </source>
</evidence>
<dbReference type="AlphaFoldDB" id="A0A923PJX8"/>
<reference evidence="2" key="1">
    <citation type="submission" date="2020-08" db="EMBL/GenBank/DDBJ databases">
        <title>Lewinella bacteria from marine environments.</title>
        <authorList>
            <person name="Zhong Y."/>
        </authorList>
    </citation>
    <scope>NUCLEOTIDE SEQUENCE</scope>
    <source>
        <strain evidence="2">KCTC 42187</strain>
    </source>
</reference>
<protein>
    <submittedName>
        <fullName evidence="2">Uncharacterized protein</fullName>
    </submittedName>
</protein>